<dbReference type="EMBL" id="BGZK01000268">
    <property type="protein sequence ID" value="GBP32979.1"/>
    <property type="molecule type" value="Genomic_DNA"/>
</dbReference>
<proteinExistence type="predicted"/>
<evidence type="ECO:0000313" key="2">
    <source>
        <dbReference type="EMBL" id="GBP32979.1"/>
    </source>
</evidence>
<dbReference type="AlphaFoldDB" id="A0A4C1V354"/>
<keyword evidence="1" id="KW-0472">Membrane</keyword>
<protein>
    <submittedName>
        <fullName evidence="2">Uncharacterized protein</fullName>
    </submittedName>
</protein>
<dbReference type="Proteomes" id="UP000299102">
    <property type="component" value="Unassembled WGS sequence"/>
</dbReference>
<keyword evidence="3" id="KW-1185">Reference proteome</keyword>
<reference evidence="2 3" key="1">
    <citation type="journal article" date="2019" name="Commun. Biol.">
        <title>The bagworm genome reveals a unique fibroin gene that provides high tensile strength.</title>
        <authorList>
            <person name="Kono N."/>
            <person name="Nakamura H."/>
            <person name="Ohtoshi R."/>
            <person name="Tomita M."/>
            <person name="Numata K."/>
            <person name="Arakawa K."/>
        </authorList>
    </citation>
    <scope>NUCLEOTIDE SEQUENCE [LARGE SCALE GENOMIC DNA]</scope>
</reference>
<name>A0A4C1V354_EUMVA</name>
<sequence>MASKTFQRRAHFNAYTAQGPILGAVSEKTKNIAIASSGAGGAAVLCSGRARAGPRENSHLPDSGGLRLQWGGFYCVFASILVISAISASMVGKFVRVRTPRTILYVCVHKSLYFGVWKPRGHELWNEFRSRVKPQHAAELNICADVNTFGGSRGRGPSRRIGFQNRSGPAPTGRYFGASRTSDVGGAGAVLRRRGAAAAVGCRRSYAQEKNRLARNPVWNRLRGRHSAGLAEHTHFSSGARAPWGYRRFQSHPDVDAFRGPDGPPTLIIKYSLFRRYYPTQVWEYFNEFVLIRCPADFTRGPFVNYANVTAAGGGEQGVTSCDKWAYES</sequence>
<keyword evidence="1" id="KW-1133">Transmembrane helix</keyword>
<keyword evidence="1" id="KW-0812">Transmembrane</keyword>
<feature type="transmembrane region" description="Helical" evidence="1">
    <location>
        <begin position="71"/>
        <end position="91"/>
    </location>
</feature>
<comment type="caution">
    <text evidence="2">The sequence shown here is derived from an EMBL/GenBank/DDBJ whole genome shotgun (WGS) entry which is preliminary data.</text>
</comment>
<accession>A0A4C1V354</accession>
<organism evidence="2 3">
    <name type="scientific">Eumeta variegata</name>
    <name type="common">Bagworm moth</name>
    <name type="synonym">Eumeta japonica</name>
    <dbReference type="NCBI Taxonomy" id="151549"/>
    <lineage>
        <taxon>Eukaryota</taxon>
        <taxon>Metazoa</taxon>
        <taxon>Ecdysozoa</taxon>
        <taxon>Arthropoda</taxon>
        <taxon>Hexapoda</taxon>
        <taxon>Insecta</taxon>
        <taxon>Pterygota</taxon>
        <taxon>Neoptera</taxon>
        <taxon>Endopterygota</taxon>
        <taxon>Lepidoptera</taxon>
        <taxon>Glossata</taxon>
        <taxon>Ditrysia</taxon>
        <taxon>Tineoidea</taxon>
        <taxon>Psychidae</taxon>
        <taxon>Oiketicinae</taxon>
        <taxon>Eumeta</taxon>
    </lineage>
</organism>
<gene>
    <name evidence="2" type="ORF">EVAR_82816_1</name>
</gene>
<evidence type="ECO:0000313" key="3">
    <source>
        <dbReference type="Proteomes" id="UP000299102"/>
    </source>
</evidence>
<evidence type="ECO:0000256" key="1">
    <source>
        <dbReference type="SAM" id="Phobius"/>
    </source>
</evidence>